<gene>
    <name evidence="1" type="ORF">SAMN02745110_00220</name>
</gene>
<organism evidence="1 2">
    <name type="scientific">Eubacterium ruminantium</name>
    <dbReference type="NCBI Taxonomy" id="42322"/>
    <lineage>
        <taxon>Bacteria</taxon>
        <taxon>Bacillati</taxon>
        <taxon>Bacillota</taxon>
        <taxon>Clostridia</taxon>
        <taxon>Eubacteriales</taxon>
        <taxon>Eubacteriaceae</taxon>
        <taxon>Eubacterium</taxon>
    </lineage>
</organism>
<dbReference type="Gene3D" id="1.10.390.10">
    <property type="entry name" value="Neutral Protease Domain 2"/>
    <property type="match status" value="1"/>
</dbReference>
<dbReference type="EMBL" id="FUXA01000003">
    <property type="protein sequence ID" value="SJZ38268.1"/>
    <property type="molecule type" value="Genomic_DNA"/>
</dbReference>
<reference evidence="1 2" key="1">
    <citation type="submission" date="2017-02" db="EMBL/GenBank/DDBJ databases">
        <authorList>
            <person name="Peterson S.W."/>
        </authorList>
    </citation>
    <scope>NUCLEOTIDE SEQUENCE [LARGE SCALE GENOMIC DNA]</scope>
    <source>
        <strain evidence="1 2">ATCC 17233</strain>
    </source>
</reference>
<dbReference type="SUPFAM" id="SSF55486">
    <property type="entry name" value="Metalloproteases ('zincins'), catalytic domain"/>
    <property type="match status" value="1"/>
</dbReference>
<evidence type="ECO:0008006" key="3">
    <source>
        <dbReference type="Google" id="ProtNLM"/>
    </source>
</evidence>
<evidence type="ECO:0000313" key="2">
    <source>
        <dbReference type="Proteomes" id="UP000189857"/>
    </source>
</evidence>
<dbReference type="RefSeq" id="WP_078785898.1">
    <property type="nucleotide sequence ID" value="NZ_FMTO01000002.1"/>
</dbReference>
<keyword evidence="2" id="KW-1185">Reference proteome</keyword>
<accession>A0A1T4K726</accession>
<dbReference type="OrthoDB" id="9814383at2"/>
<sequence>MKRERENDDGTVCWKADYVTGNLVSGSYNSDKVSYSKEDVYFKYSSKYADTVKSNDLDAAICDVFEYCDKHIGEINKYSDGIEVPDIKIIQTSAENGGGYARNGVVAMSEDFMSPSTLKDSKAGTNMNETFMHEIIHLYWGDLGLKFEDDGLWSAEGLTVFTTYRIVKEKYGELYAEKYYVDKWKQDVKHLNNNFYYRHPEYLDKLPDSYRADIETSVSSLKKYSLMPLMLLKAEERLGGEKEMDKVLQELYSKNIEYQELETGCTMQDFLDIAGLTEEDLEIE</sequence>
<name>A0A1T4K726_9FIRM</name>
<evidence type="ECO:0000313" key="1">
    <source>
        <dbReference type="EMBL" id="SJZ38268.1"/>
    </source>
</evidence>
<dbReference type="AlphaFoldDB" id="A0A1T4K726"/>
<proteinExistence type="predicted"/>
<protein>
    <recommendedName>
        <fullName evidence="3">Peptidase MA superfamily protein</fullName>
    </recommendedName>
</protein>
<dbReference type="InterPro" id="IPR027268">
    <property type="entry name" value="Peptidase_M4/M1_CTD_sf"/>
</dbReference>
<dbReference type="Proteomes" id="UP000189857">
    <property type="component" value="Unassembled WGS sequence"/>
</dbReference>